<reference evidence="3 7" key="1">
    <citation type="journal article" date="2019" name="Sci. Rep.">
        <title>Orb-weaving spider Araneus ventricosus genome elucidates the spidroin gene catalogue.</title>
        <authorList>
            <person name="Kono N."/>
            <person name="Nakamura H."/>
            <person name="Ohtoshi R."/>
            <person name="Moran D.A.P."/>
            <person name="Shinohara A."/>
            <person name="Yoshida Y."/>
            <person name="Fujiwara M."/>
            <person name="Mori M."/>
            <person name="Tomita M."/>
            <person name="Arakawa K."/>
        </authorList>
    </citation>
    <scope>NUCLEOTIDE SEQUENCE [LARGE SCALE GENOMIC DNA]</scope>
</reference>
<dbReference type="EMBL" id="BGPR01146443">
    <property type="protein sequence ID" value="GBN77533.1"/>
    <property type="molecule type" value="Genomic_DNA"/>
</dbReference>
<feature type="signal peptide" evidence="2">
    <location>
        <begin position="1"/>
        <end position="23"/>
    </location>
</feature>
<dbReference type="EMBL" id="BGPR01146459">
    <property type="protein sequence ID" value="GBN77563.1"/>
    <property type="molecule type" value="Genomic_DNA"/>
</dbReference>
<keyword evidence="1" id="KW-0472">Membrane</keyword>
<gene>
    <name evidence="5" type="ORF">AVEN_147120_1</name>
    <name evidence="6" type="ORF">AVEN_208404_1</name>
    <name evidence="3" type="ORF">AVEN_30878_1</name>
    <name evidence="4" type="ORF">AVEN_70162_1</name>
</gene>
<comment type="caution">
    <text evidence="3">The sequence shown here is derived from an EMBL/GenBank/DDBJ whole genome shotgun (WGS) entry which is preliminary data.</text>
</comment>
<evidence type="ECO:0000256" key="1">
    <source>
        <dbReference type="SAM" id="Phobius"/>
    </source>
</evidence>
<keyword evidence="7" id="KW-1185">Reference proteome</keyword>
<dbReference type="AlphaFoldDB" id="A0A4Y2RQ87"/>
<evidence type="ECO:0000313" key="5">
    <source>
        <dbReference type="EMBL" id="GBN77554.1"/>
    </source>
</evidence>
<keyword evidence="1" id="KW-0812">Transmembrane</keyword>
<feature type="transmembrane region" description="Helical" evidence="1">
    <location>
        <begin position="71"/>
        <end position="92"/>
    </location>
</feature>
<organism evidence="3 7">
    <name type="scientific">Araneus ventricosus</name>
    <name type="common">Orbweaver spider</name>
    <name type="synonym">Epeira ventricosa</name>
    <dbReference type="NCBI Taxonomy" id="182803"/>
    <lineage>
        <taxon>Eukaryota</taxon>
        <taxon>Metazoa</taxon>
        <taxon>Ecdysozoa</taxon>
        <taxon>Arthropoda</taxon>
        <taxon>Chelicerata</taxon>
        <taxon>Arachnida</taxon>
        <taxon>Araneae</taxon>
        <taxon>Araneomorphae</taxon>
        <taxon>Entelegynae</taxon>
        <taxon>Araneoidea</taxon>
        <taxon>Araneidae</taxon>
        <taxon>Araneus</taxon>
    </lineage>
</organism>
<evidence type="ECO:0000256" key="2">
    <source>
        <dbReference type="SAM" id="SignalP"/>
    </source>
</evidence>
<dbReference type="EMBL" id="BGPR01146454">
    <property type="protein sequence ID" value="GBN77554.1"/>
    <property type="molecule type" value="Genomic_DNA"/>
</dbReference>
<feature type="chain" id="PRO_5036129218" evidence="2">
    <location>
        <begin position="24"/>
        <end position="93"/>
    </location>
</feature>
<proteinExistence type="predicted"/>
<evidence type="ECO:0000313" key="7">
    <source>
        <dbReference type="Proteomes" id="UP000499080"/>
    </source>
</evidence>
<keyword evidence="1" id="KW-1133">Transmembrane helix</keyword>
<sequence length="93" mass="10360">MRRRRISKRVLASLVGIVMVGLGSLHQSQYVPPTGGVGPLPGDWLPGLRPQYSSYCNGSLSESRRPWQNGVTLFVLIMKTLALFESLFRVIFV</sequence>
<name>A0A4Y2RQ87_ARAVE</name>
<keyword evidence="2" id="KW-0732">Signal</keyword>
<evidence type="ECO:0000313" key="3">
    <source>
        <dbReference type="EMBL" id="GBN77516.1"/>
    </source>
</evidence>
<evidence type="ECO:0000313" key="4">
    <source>
        <dbReference type="EMBL" id="GBN77533.1"/>
    </source>
</evidence>
<feature type="non-terminal residue" evidence="3">
    <location>
        <position position="93"/>
    </location>
</feature>
<dbReference type="EMBL" id="BGPR01146435">
    <property type="protein sequence ID" value="GBN77516.1"/>
    <property type="molecule type" value="Genomic_DNA"/>
</dbReference>
<dbReference type="Proteomes" id="UP000499080">
    <property type="component" value="Unassembled WGS sequence"/>
</dbReference>
<protein>
    <submittedName>
        <fullName evidence="3">Uncharacterized protein</fullName>
    </submittedName>
</protein>
<accession>A0A4Y2RQ87</accession>
<evidence type="ECO:0000313" key="6">
    <source>
        <dbReference type="EMBL" id="GBN77563.1"/>
    </source>
</evidence>